<protein>
    <recommendedName>
        <fullName evidence="9">Glycerol-3-phosphate dehydrogenase [NAD(+)]</fullName>
        <ecNumber evidence="9">1.1.1.8</ecNumber>
    </recommendedName>
</protein>
<dbReference type="SUPFAM" id="SSF51735">
    <property type="entry name" value="NAD(P)-binding Rossmann-fold domains"/>
    <property type="match status" value="1"/>
</dbReference>
<feature type="binding site" evidence="7">
    <location>
        <position position="289"/>
    </location>
    <ligand>
        <name>NAD(+)</name>
        <dbReference type="ChEBI" id="CHEBI:57540"/>
    </ligand>
</feature>
<organism evidence="12 13">
    <name type="scientific">Prymnesium parvum</name>
    <name type="common">Toxic golden alga</name>
    <dbReference type="NCBI Taxonomy" id="97485"/>
    <lineage>
        <taxon>Eukaryota</taxon>
        <taxon>Haptista</taxon>
        <taxon>Haptophyta</taxon>
        <taxon>Prymnesiophyceae</taxon>
        <taxon>Prymnesiales</taxon>
        <taxon>Prymnesiaceae</taxon>
        <taxon>Prymnesium</taxon>
    </lineage>
</organism>
<comment type="catalytic activity">
    <reaction evidence="4 9">
        <text>sn-glycerol 3-phosphate + NAD(+) = dihydroxyacetone phosphate + NADH + H(+)</text>
        <dbReference type="Rhea" id="RHEA:11092"/>
        <dbReference type="ChEBI" id="CHEBI:15378"/>
        <dbReference type="ChEBI" id="CHEBI:57540"/>
        <dbReference type="ChEBI" id="CHEBI:57597"/>
        <dbReference type="ChEBI" id="CHEBI:57642"/>
        <dbReference type="ChEBI" id="CHEBI:57945"/>
        <dbReference type="EC" id="1.1.1.8"/>
    </reaction>
</comment>
<dbReference type="PANTHER" id="PTHR11728:SF8">
    <property type="entry name" value="GLYCEROL-3-PHOSPHATE DEHYDROGENASE [NAD(+)]-RELATED"/>
    <property type="match status" value="1"/>
</dbReference>
<feature type="binding site" evidence="6">
    <location>
        <begin position="289"/>
        <end position="290"/>
    </location>
    <ligand>
        <name>substrate</name>
    </ligand>
</feature>
<feature type="binding site" evidence="7">
    <location>
        <position position="116"/>
    </location>
    <ligand>
        <name>NAD(+)</name>
        <dbReference type="ChEBI" id="CHEBI:57540"/>
    </ligand>
</feature>
<evidence type="ECO:0000256" key="5">
    <source>
        <dbReference type="PIRSR" id="PIRSR000114-1"/>
    </source>
</evidence>
<feature type="binding site" evidence="7">
    <location>
        <position position="320"/>
    </location>
    <ligand>
        <name>NAD(+)</name>
        <dbReference type="ChEBI" id="CHEBI:57540"/>
    </ligand>
</feature>
<dbReference type="InterPro" id="IPR036291">
    <property type="entry name" value="NAD(P)-bd_dom_sf"/>
</dbReference>
<dbReference type="PRINTS" id="PR00077">
    <property type="entry name" value="GPDHDRGNASE"/>
</dbReference>
<evidence type="ECO:0000256" key="9">
    <source>
        <dbReference type="RuleBase" id="RU361243"/>
    </source>
</evidence>
<dbReference type="Pfam" id="PF07479">
    <property type="entry name" value="NAD_Gly3P_dh_C"/>
    <property type="match status" value="1"/>
</dbReference>
<dbReference type="PANTHER" id="PTHR11728">
    <property type="entry name" value="GLYCEROL-3-PHOSPHATE DEHYDROGENASE"/>
    <property type="match status" value="1"/>
</dbReference>
<reference evidence="12 13" key="1">
    <citation type="journal article" date="2024" name="Science">
        <title>Giant polyketide synthase enzymes in the biosynthesis of giant marine polyether toxins.</title>
        <authorList>
            <person name="Fallon T.R."/>
            <person name="Shende V.V."/>
            <person name="Wierzbicki I.H."/>
            <person name="Pendleton A.L."/>
            <person name="Watervoot N.F."/>
            <person name="Auber R.P."/>
            <person name="Gonzalez D.J."/>
            <person name="Wisecaver J.H."/>
            <person name="Moore B.S."/>
        </authorList>
    </citation>
    <scope>NUCLEOTIDE SEQUENCE [LARGE SCALE GENOMIC DNA]</scope>
    <source>
        <strain evidence="12 13">12B1</strain>
    </source>
</reference>
<dbReference type="EMBL" id="JBGBPQ010000013">
    <property type="protein sequence ID" value="KAL1512124.1"/>
    <property type="molecule type" value="Genomic_DNA"/>
</dbReference>
<dbReference type="InterPro" id="IPR013328">
    <property type="entry name" value="6PGD_dom2"/>
</dbReference>
<accession>A0AB34J407</accession>
<dbReference type="FunFam" id="1.10.1040.10:FF:000004">
    <property type="entry name" value="Glycerol-3-phosphate dehydrogenase [NAD(+)]"/>
    <property type="match status" value="1"/>
</dbReference>
<dbReference type="Gene3D" id="1.10.1040.10">
    <property type="entry name" value="N-(1-d-carboxylethyl)-l-norvaline Dehydrogenase, domain 2"/>
    <property type="match status" value="1"/>
</dbReference>
<evidence type="ECO:0000256" key="1">
    <source>
        <dbReference type="ARBA" id="ARBA00011009"/>
    </source>
</evidence>
<gene>
    <name evidence="12" type="ORF">AB1Y20_005393</name>
</gene>
<feature type="binding site" evidence="7">
    <location>
        <position position="172"/>
    </location>
    <ligand>
        <name>NAD(+)</name>
        <dbReference type="ChEBI" id="CHEBI:57540"/>
    </ligand>
</feature>
<evidence type="ECO:0000313" key="13">
    <source>
        <dbReference type="Proteomes" id="UP001515480"/>
    </source>
</evidence>
<dbReference type="Pfam" id="PF01210">
    <property type="entry name" value="NAD_Gly3P_dh_N"/>
    <property type="match status" value="1"/>
</dbReference>
<feature type="domain" description="Glycerol-3-phosphate dehydrogenase NAD-dependent N-terminal" evidence="10">
    <location>
        <begin position="24"/>
        <end position="191"/>
    </location>
</feature>
<keyword evidence="3 7" id="KW-0520">NAD</keyword>
<evidence type="ECO:0000256" key="2">
    <source>
        <dbReference type="ARBA" id="ARBA00023002"/>
    </source>
</evidence>
<dbReference type="InterPro" id="IPR011128">
    <property type="entry name" value="G3P_DH_NAD-dep_N"/>
</dbReference>
<keyword evidence="13" id="KW-1185">Reference proteome</keyword>
<dbReference type="GO" id="GO:0046168">
    <property type="term" value="P:glycerol-3-phosphate catabolic process"/>
    <property type="evidence" value="ECO:0007669"/>
    <property type="project" value="UniProtKB-UniRule"/>
</dbReference>
<sequence length="365" mass="39569">MALRALHTANRRAFALGRRNFSEKICMVGSGNFGSALVRILGRNALRHDIFDNEVKMYVHEEMIDGKKLTDIINETNENVKYLKGAKFTPNVVADPDISSAVAGATMICFCLPHQFLKPMVPKIKASAAPGVKCLSAIKGIDFDDKGIVLISDIIRKELKADCSVLMGANVANDMASDAFCETTIGYKDPKNGELFKLAYDDFSLKVGTVQDTVGVELCGALKNIVAIGAGFVDGLGYGGNTKAAIIRIGLKEMVKFCKTFYPNDGISDDTFLESCGVADLITTCYGGRNRKCAEAFAAAGKSKSLETIEAELLGGQKLQGTLTAKEVNHILKMKGMEKDFPFFTTVYKISYEDTPLEAITTTPY</sequence>
<dbReference type="Proteomes" id="UP001515480">
    <property type="component" value="Unassembled WGS sequence"/>
</dbReference>
<dbReference type="GO" id="GO:0141152">
    <property type="term" value="F:glycerol-3-phosphate dehydrogenase (NAD+) activity"/>
    <property type="evidence" value="ECO:0007669"/>
    <property type="project" value="UniProtKB-UniRule"/>
</dbReference>
<dbReference type="InterPro" id="IPR017751">
    <property type="entry name" value="G3P_DH_NAD-dep_euk"/>
</dbReference>
<evidence type="ECO:0000256" key="4">
    <source>
        <dbReference type="ARBA" id="ARBA00048683"/>
    </source>
</evidence>
<comment type="similarity">
    <text evidence="1 8">Belongs to the NAD-dependent glycerol-3-phosphate dehydrogenase family.</text>
</comment>
<dbReference type="InterPro" id="IPR006109">
    <property type="entry name" value="G3P_DH_NAD-dep_C"/>
</dbReference>
<dbReference type="PIRSF" id="PIRSF000114">
    <property type="entry name" value="Glycerol-3-P_dh"/>
    <property type="match status" value="1"/>
</dbReference>
<keyword evidence="2 8" id="KW-0560">Oxidoreductase</keyword>
<dbReference type="GO" id="GO:0005975">
    <property type="term" value="P:carbohydrate metabolic process"/>
    <property type="evidence" value="ECO:0007669"/>
    <property type="project" value="InterPro"/>
</dbReference>
<feature type="binding site" evidence="7">
    <location>
        <begin position="29"/>
        <end position="34"/>
    </location>
    <ligand>
        <name>NAD(+)</name>
        <dbReference type="ChEBI" id="CHEBI:57540"/>
    </ligand>
</feature>
<dbReference type="GO" id="GO:0005829">
    <property type="term" value="C:cytosol"/>
    <property type="evidence" value="ECO:0007669"/>
    <property type="project" value="TreeGrafter"/>
</dbReference>
<evidence type="ECO:0000256" key="7">
    <source>
        <dbReference type="PIRSR" id="PIRSR000114-3"/>
    </source>
</evidence>
<dbReference type="GO" id="GO:0051287">
    <property type="term" value="F:NAD binding"/>
    <property type="evidence" value="ECO:0007669"/>
    <property type="project" value="UniProtKB-UniRule"/>
</dbReference>
<feature type="binding site" evidence="6">
    <location>
        <position position="139"/>
    </location>
    <ligand>
        <name>substrate</name>
    </ligand>
</feature>
<proteinExistence type="inferred from homology"/>
<dbReference type="PROSITE" id="PS00957">
    <property type="entry name" value="NAD_G3PDH"/>
    <property type="match status" value="1"/>
</dbReference>
<evidence type="ECO:0000259" key="10">
    <source>
        <dbReference type="Pfam" id="PF01210"/>
    </source>
</evidence>
<dbReference type="NCBIfam" id="TIGR03376">
    <property type="entry name" value="glycerol3P_DH"/>
    <property type="match status" value="1"/>
</dbReference>
<feature type="domain" description="Glycerol-3-phosphate dehydrogenase NAD-dependent C-terminal" evidence="11">
    <location>
        <begin position="212"/>
        <end position="360"/>
    </location>
</feature>
<dbReference type="AlphaFoldDB" id="A0AB34J407"/>
<evidence type="ECO:0000256" key="3">
    <source>
        <dbReference type="ARBA" id="ARBA00023027"/>
    </source>
</evidence>
<dbReference type="EC" id="1.1.1.8" evidence="9"/>
<evidence type="ECO:0000313" key="12">
    <source>
        <dbReference type="EMBL" id="KAL1512124.1"/>
    </source>
</evidence>
<evidence type="ECO:0000256" key="8">
    <source>
        <dbReference type="RuleBase" id="RU000437"/>
    </source>
</evidence>
<dbReference type="InterPro" id="IPR008927">
    <property type="entry name" value="6-PGluconate_DH-like_C_sf"/>
</dbReference>
<dbReference type="GO" id="GO:0042803">
    <property type="term" value="F:protein homodimerization activity"/>
    <property type="evidence" value="ECO:0007669"/>
    <property type="project" value="InterPro"/>
</dbReference>
<dbReference type="InterPro" id="IPR006168">
    <property type="entry name" value="G3P_DH_NAD-dep"/>
</dbReference>
<name>A0AB34J407_PRYPA</name>
<dbReference type="SUPFAM" id="SSF48179">
    <property type="entry name" value="6-phosphogluconate dehydrogenase C-terminal domain-like"/>
    <property type="match status" value="1"/>
</dbReference>
<feature type="active site" description="Proton acceptor" evidence="5">
    <location>
        <position position="223"/>
    </location>
</feature>
<evidence type="ECO:0000259" key="11">
    <source>
        <dbReference type="Pfam" id="PF07479"/>
    </source>
</evidence>
<comment type="caution">
    <text evidence="12">The sequence shown here is derived from an EMBL/GenBank/DDBJ whole genome shotgun (WGS) entry which is preliminary data.</text>
</comment>
<feature type="binding site" evidence="7">
    <location>
        <position position="318"/>
    </location>
    <ligand>
        <name>NAD(+)</name>
        <dbReference type="ChEBI" id="CHEBI:57540"/>
    </ligand>
</feature>
<dbReference type="Gene3D" id="3.40.50.720">
    <property type="entry name" value="NAD(P)-binding Rossmann-like Domain"/>
    <property type="match status" value="1"/>
</dbReference>
<evidence type="ECO:0000256" key="6">
    <source>
        <dbReference type="PIRSR" id="PIRSR000114-2"/>
    </source>
</evidence>